<keyword evidence="2" id="KW-0698">rRNA processing</keyword>
<dbReference type="PANTHER" id="PTHR11727:SF7">
    <property type="entry name" value="DIMETHYLADENOSINE TRANSFERASE-RELATED"/>
    <property type="match status" value="1"/>
</dbReference>
<dbReference type="SUPFAM" id="SSF53335">
    <property type="entry name" value="S-adenosyl-L-methionine-dependent methyltransferases"/>
    <property type="match status" value="1"/>
</dbReference>
<dbReference type="InterPro" id="IPR029063">
    <property type="entry name" value="SAM-dependent_MTases_sf"/>
</dbReference>
<reference evidence="9 10" key="1">
    <citation type="submission" date="2023-03" db="EMBL/GenBank/DDBJ databases">
        <title>Novel Species.</title>
        <authorList>
            <person name="Ma S."/>
        </authorList>
    </citation>
    <scope>NUCLEOTIDE SEQUENCE [LARGE SCALE GENOMIC DNA]</scope>
    <source>
        <strain evidence="9 10">B11</strain>
    </source>
</reference>
<keyword evidence="3 7" id="KW-0489">Methyltransferase</keyword>
<dbReference type="EMBL" id="CP121689">
    <property type="protein sequence ID" value="WZL76463.1"/>
    <property type="molecule type" value="Genomic_DNA"/>
</dbReference>
<dbReference type="InterPro" id="IPR001737">
    <property type="entry name" value="KsgA/Erm"/>
</dbReference>
<dbReference type="SMART" id="SM00650">
    <property type="entry name" value="rADc"/>
    <property type="match status" value="1"/>
</dbReference>
<dbReference type="Gene3D" id="3.40.50.150">
    <property type="entry name" value="Vaccinia Virus protein VP39"/>
    <property type="match status" value="1"/>
</dbReference>
<dbReference type="NCBIfam" id="TIGR00755">
    <property type="entry name" value="ksgA"/>
    <property type="match status" value="1"/>
</dbReference>
<evidence type="ECO:0000256" key="1">
    <source>
        <dbReference type="ARBA" id="ARBA00022490"/>
    </source>
</evidence>
<feature type="binding site" evidence="7">
    <location>
        <position position="108"/>
    </location>
    <ligand>
        <name>S-adenosyl-L-methionine</name>
        <dbReference type="ChEBI" id="CHEBI:59789"/>
    </ligand>
</feature>
<feature type="binding site" evidence="7">
    <location>
        <position position="14"/>
    </location>
    <ligand>
        <name>S-adenosyl-L-methionine</name>
        <dbReference type="ChEBI" id="CHEBI:59789"/>
    </ligand>
</feature>
<comment type="similarity">
    <text evidence="7">Belongs to the class I-like SAM-binding methyltransferase superfamily. rRNA adenine N(6)-methyltransferase family.</text>
</comment>
<name>A0ABZ2YBT6_9BACT</name>
<gene>
    <name evidence="9" type="primary">rsmA</name>
    <name evidence="9" type="ORF">QBE54_01650</name>
</gene>
<feature type="binding site" evidence="7">
    <location>
        <position position="12"/>
    </location>
    <ligand>
        <name>S-adenosyl-L-methionine</name>
        <dbReference type="ChEBI" id="CHEBI:59789"/>
    </ligand>
</feature>
<feature type="binding site" evidence="7">
    <location>
        <position position="85"/>
    </location>
    <ligand>
        <name>S-adenosyl-L-methionine</name>
        <dbReference type="ChEBI" id="CHEBI:59789"/>
    </ligand>
</feature>
<dbReference type="CDD" id="cd02440">
    <property type="entry name" value="AdoMet_MTases"/>
    <property type="match status" value="1"/>
</dbReference>
<dbReference type="Proteomes" id="UP001461341">
    <property type="component" value="Chromosome"/>
</dbReference>
<sequence>MSGRSSARWGQHFLINPSIRDFIVSLAELSAKDVILEIGVGTGFLTEALAKSGARVIGIEKDPKLLEQAVALLGNFDNVFLHCFDVLELDLDLLLQRFSKDNIKLVSNLPYYLSTEIITRVLFCNVDWQLAVLMVQREFAEKTFLGIPRRKRGPLSVIVPFIVEVQGMWPVPRSAFRPMPRVDSVIVKLCFKREKLDKPLLDKLWRIAQCLFAERRKKVGTVLKRCFPQLSPRIILNELGLENARAEDLSPADWLSLIKALPAMEKGSGE</sequence>
<feature type="binding site" evidence="7">
    <location>
        <position position="60"/>
    </location>
    <ligand>
        <name>S-adenosyl-L-methionine</name>
        <dbReference type="ChEBI" id="CHEBI:59789"/>
    </ligand>
</feature>
<organism evidence="9 10">
    <name type="scientific">Thermatribacter velox</name>
    <dbReference type="NCBI Taxonomy" id="3039681"/>
    <lineage>
        <taxon>Bacteria</taxon>
        <taxon>Pseudomonadati</taxon>
        <taxon>Atribacterota</taxon>
        <taxon>Atribacteria</taxon>
        <taxon>Atribacterales</taxon>
        <taxon>Thermatribacteraceae</taxon>
        <taxon>Thermatribacter</taxon>
    </lineage>
</organism>
<dbReference type="InterPro" id="IPR020596">
    <property type="entry name" value="rRNA_Ade_Mease_Trfase_CS"/>
</dbReference>
<dbReference type="Gene3D" id="1.10.8.100">
    <property type="entry name" value="Ribosomal RNA adenine dimethylase-like, domain 2"/>
    <property type="match status" value="1"/>
</dbReference>
<evidence type="ECO:0000313" key="10">
    <source>
        <dbReference type="Proteomes" id="UP001461341"/>
    </source>
</evidence>
<dbReference type="PROSITE" id="PS01131">
    <property type="entry name" value="RRNA_A_DIMETH"/>
    <property type="match status" value="1"/>
</dbReference>
<keyword evidence="6 7" id="KW-0694">RNA-binding</keyword>
<evidence type="ECO:0000256" key="3">
    <source>
        <dbReference type="ARBA" id="ARBA00022603"/>
    </source>
</evidence>
<dbReference type="RefSeq" id="WP_369018628.1">
    <property type="nucleotide sequence ID" value="NZ_CP121689.1"/>
</dbReference>
<evidence type="ECO:0000256" key="6">
    <source>
        <dbReference type="ARBA" id="ARBA00022884"/>
    </source>
</evidence>
<evidence type="ECO:0000259" key="8">
    <source>
        <dbReference type="SMART" id="SM00650"/>
    </source>
</evidence>
<evidence type="ECO:0000256" key="4">
    <source>
        <dbReference type="ARBA" id="ARBA00022679"/>
    </source>
</evidence>
<evidence type="ECO:0000256" key="7">
    <source>
        <dbReference type="PROSITE-ProRule" id="PRU01026"/>
    </source>
</evidence>
<keyword evidence="10" id="KW-1185">Reference proteome</keyword>
<dbReference type="PROSITE" id="PS51689">
    <property type="entry name" value="SAM_RNA_A_N6_MT"/>
    <property type="match status" value="1"/>
</dbReference>
<dbReference type="Pfam" id="PF00398">
    <property type="entry name" value="RrnaAD"/>
    <property type="match status" value="1"/>
</dbReference>
<evidence type="ECO:0000256" key="5">
    <source>
        <dbReference type="ARBA" id="ARBA00022691"/>
    </source>
</evidence>
<dbReference type="InterPro" id="IPR020598">
    <property type="entry name" value="rRNA_Ade_methylase_Trfase_N"/>
</dbReference>
<feature type="domain" description="Ribosomal RNA adenine methylase transferase N-terminal" evidence="8">
    <location>
        <begin position="19"/>
        <end position="193"/>
    </location>
</feature>
<dbReference type="EC" id="2.1.1.182" evidence="9"/>
<dbReference type="InterPro" id="IPR023165">
    <property type="entry name" value="rRNA_Ade_diMease-like_C"/>
</dbReference>
<evidence type="ECO:0000313" key="9">
    <source>
        <dbReference type="EMBL" id="WZL76463.1"/>
    </source>
</evidence>
<keyword evidence="1" id="KW-0963">Cytoplasm</keyword>
<keyword evidence="4 7" id="KW-0808">Transferase</keyword>
<feature type="binding site" evidence="7">
    <location>
        <position position="39"/>
    </location>
    <ligand>
        <name>S-adenosyl-L-methionine</name>
        <dbReference type="ChEBI" id="CHEBI:59789"/>
    </ligand>
</feature>
<dbReference type="GO" id="GO:0052908">
    <property type="term" value="F:16S rRNA (adenine(1518)-N(6)/adenine(1519)-N(6))-dimethyltransferase activity"/>
    <property type="evidence" value="ECO:0007669"/>
    <property type="project" value="UniProtKB-EC"/>
</dbReference>
<keyword evidence="5 7" id="KW-0949">S-adenosyl-L-methionine</keyword>
<protein>
    <submittedName>
        <fullName evidence="9">16S rRNA (Adenine(1518)-N(6)/adenine(1519)-N(6))-dimethyltransferase RsmA</fullName>
        <ecNumber evidence="9">2.1.1.182</ecNumber>
    </submittedName>
</protein>
<proteinExistence type="inferred from homology"/>
<accession>A0ABZ2YBT6</accession>
<evidence type="ECO:0000256" key="2">
    <source>
        <dbReference type="ARBA" id="ARBA00022552"/>
    </source>
</evidence>
<dbReference type="PANTHER" id="PTHR11727">
    <property type="entry name" value="DIMETHYLADENOSINE TRANSFERASE"/>
    <property type="match status" value="1"/>
</dbReference>
<dbReference type="InterPro" id="IPR011530">
    <property type="entry name" value="rRNA_adenine_dimethylase"/>
</dbReference>